<accession>A0ABT0UW63</accession>
<dbReference type="InterPro" id="IPR037171">
    <property type="entry name" value="NagB/RpiA_transferase-like"/>
</dbReference>
<sequence>MTSPNHARTATALDHARVTTLDAVDFTAIVRPGDTVLWTQGAGEPLPLIERLLAQRHAIGGFHVVFGGAGFTDVVRPGHADVLSFTGLGAVGSQRALCRAGAMEILPIHLSELSRLITSRTLRIDVVLAQVSENARGELSLSAAGGCAAAALSSARTVIAEVNEQAPWTFSQHPLDAGLIDLAVHTSRPLVEVPSRPPSTVDLAIAAQVAGLISDGSTVQLGIGSVPGAVAGLLTSHRDLGLHSGVIGDAVVDLIESGAVTNTVKTVDHGVSVTGGLLGTRRLFDFAHHNDRLRVDPVSHTHDPNVLRRLPRFTAINSALEVDLTGQVSAEVAGSAYVGTIGGQVDFVRGALASPGGRSIIALPSRTTSGTSRIVPRLSSGIVTTGRAEADAIVTEYGVAELRGSPINERVRHMIEIAHPDDREALRRQAYDQVAGYWEKQ</sequence>
<evidence type="ECO:0000313" key="3">
    <source>
        <dbReference type="Proteomes" id="UP001431429"/>
    </source>
</evidence>
<evidence type="ECO:0000313" key="2">
    <source>
        <dbReference type="EMBL" id="MCM2391885.1"/>
    </source>
</evidence>
<dbReference type="Proteomes" id="UP001431429">
    <property type="component" value="Unassembled WGS sequence"/>
</dbReference>
<dbReference type="RefSeq" id="WP_250922215.1">
    <property type="nucleotide sequence ID" value="NZ_JAMQAW010000034.1"/>
</dbReference>
<gene>
    <name evidence="2" type="ORF">NBG84_26970</name>
</gene>
<keyword evidence="3" id="KW-1185">Reference proteome</keyword>
<dbReference type="Pfam" id="PF13336">
    <property type="entry name" value="AcetylCoA_hyd_C"/>
    <property type="match status" value="1"/>
</dbReference>
<protein>
    <recommendedName>
        <fullName evidence="1">Acetyl-CoA hydrolase/transferase C-terminal domain-containing protein</fullName>
    </recommendedName>
</protein>
<name>A0ABT0UW63_9ACTN</name>
<dbReference type="Gene3D" id="3.30.750.70">
    <property type="entry name" value="4-hydroxybutyrate coenzyme like domains"/>
    <property type="match status" value="1"/>
</dbReference>
<dbReference type="PANTHER" id="PTHR21432:SF20">
    <property type="entry name" value="ACETYL-COA HYDROLASE"/>
    <property type="match status" value="1"/>
</dbReference>
<evidence type="ECO:0000259" key="1">
    <source>
        <dbReference type="Pfam" id="PF13336"/>
    </source>
</evidence>
<dbReference type="InterPro" id="IPR038460">
    <property type="entry name" value="AcetylCoA_hyd_C_sf"/>
</dbReference>
<dbReference type="InterPro" id="IPR046433">
    <property type="entry name" value="ActCoA_hydro"/>
</dbReference>
<dbReference type="Gene3D" id="3.40.1080.10">
    <property type="entry name" value="Glutaconate Coenzyme A-transferase"/>
    <property type="match status" value="1"/>
</dbReference>
<reference evidence="2" key="1">
    <citation type="submission" date="2022-06" db="EMBL/GenBank/DDBJ databases">
        <title>Genome public.</title>
        <authorList>
            <person name="Sun Q."/>
        </authorList>
    </citation>
    <scope>NUCLEOTIDE SEQUENCE</scope>
    <source>
        <strain evidence="2">CWNU-1</strain>
    </source>
</reference>
<feature type="domain" description="Acetyl-CoA hydrolase/transferase C-terminal" evidence="1">
    <location>
        <begin position="279"/>
        <end position="430"/>
    </location>
</feature>
<dbReference type="PANTHER" id="PTHR21432">
    <property type="entry name" value="ACETYL-COA HYDROLASE-RELATED"/>
    <property type="match status" value="1"/>
</dbReference>
<organism evidence="2 3">
    <name type="scientific">Streptomyces albipurpureus</name>
    <dbReference type="NCBI Taxonomy" id="2897419"/>
    <lineage>
        <taxon>Bacteria</taxon>
        <taxon>Bacillati</taxon>
        <taxon>Actinomycetota</taxon>
        <taxon>Actinomycetes</taxon>
        <taxon>Kitasatosporales</taxon>
        <taxon>Streptomycetaceae</taxon>
        <taxon>Streptomyces</taxon>
    </lineage>
</organism>
<dbReference type="SUPFAM" id="SSF100950">
    <property type="entry name" value="NagB/RpiA/CoA transferase-like"/>
    <property type="match status" value="2"/>
</dbReference>
<proteinExistence type="predicted"/>
<dbReference type="InterPro" id="IPR026888">
    <property type="entry name" value="AcetylCoA_hyd_C"/>
</dbReference>
<dbReference type="EMBL" id="JAMQAW010000034">
    <property type="protein sequence ID" value="MCM2391885.1"/>
    <property type="molecule type" value="Genomic_DNA"/>
</dbReference>
<comment type="caution">
    <text evidence="2">The sequence shown here is derived from an EMBL/GenBank/DDBJ whole genome shotgun (WGS) entry which is preliminary data.</text>
</comment>
<dbReference type="Gene3D" id="3.40.1080.20">
    <property type="entry name" value="Acetyl-CoA hydrolase/transferase C-terminal domain"/>
    <property type="match status" value="1"/>
</dbReference>